<feature type="compositionally biased region" description="Polar residues" evidence="1">
    <location>
        <begin position="119"/>
        <end position="129"/>
    </location>
</feature>
<evidence type="ECO:0000256" key="2">
    <source>
        <dbReference type="SAM" id="SignalP"/>
    </source>
</evidence>
<feature type="chain" id="PRO_5012925782" description="Transmembrane protein" evidence="2">
    <location>
        <begin position="18"/>
        <end position="226"/>
    </location>
</feature>
<feature type="region of interest" description="Disordered" evidence="1">
    <location>
        <begin position="114"/>
        <end position="136"/>
    </location>
</feature>
<dbReference type="GeneID" id="94428323"/>
<evidence type="ECO:0000313" key="3">
    <source>
        <dbReference type="EMBL" id="PHJ21232.1"/>
    </source>
</evidence>
<sequence length="226" mass="24927">MGMKVLCFKMLATLCRAVCLAGALARASVYVEGAFSNTNSATSFYGFDFVDPVQFFSRSLPLAPASVVSEGFLSPTIHTDMLRSLTDHYNMAAALPEQFVRAAADAATYLTMKQRERSQSSSPKATHGSSHLAADEPATSPSRFFIPGMPFYPANWMPAKSLFPLAQGPNDWFMNFLFVLWAAFHPSETALYVALAKGDKYQGWNYQSDGSYSHSSENFSHENHPY</sequence>
<evidence type="ECO:0000256" key="1">
    <source>
        <dbReference type="SAM" id="MobiDB-lite"/>
    </source>
</evidence>
<dbReference type="EMBL" id="MIGC01002360">
    <property type="protein sequence ID" value="PHJ21232.1"/>
    <property type="molecule type" value="Genomic_DNA"/>
</dbReference>
<dbReference type="VEuPathDB" id="ToxoDB:CSUI_004931"/>
<dbReference type="AlphaFoldDB" id="A0A2C6KZB9"/>
<protein>
    <recommendedName>
        <fullName evidence="5">Transmembrane protein</fullName>
    </recommendedName>
</protein>
<organism evidence="3 4">
    <name type="scientific">Cystoisospora suis</name>
    <dbReference type="NCBI Taxonomy" id="483139"/>
    <lineage>
        <taxon>Eukaryota</taxon>
        <taxon>Sar</taxon>
        <taxon>Alveolata</taxon>
        <taxon>Apicomplexa</taxon>
        <taxon>Conoidasida</taxon>
        <taxon>Coccidia</taxon>
        <taxon>Eucoccidiorida</taxon>
        <taxon>Eimeriorina</taxon>
        <taxon>Sarcocystidae</taxon>
        <taxon>Cystoisospora</taxon>
    </lineage>
</organism>
<comment type="caution">
    <text evidence="3">The sequence shown here is derived from an EMBL/GenBank/DDBJ whole genome shotgun (WGS) entry which is preliminary data.</text>
</comment>
<evidence type="ECO:0000313" key="4">
    <source>
        <dbReference type="Proteomes" id="UP000221165"/>
    </source>
</evidence>
<accession>A0A2C6KZB9</accession>
<gene>
    <name evidence="3" type="ORF">CSUI_004931</name>
</gene>
<reference evidence="3 4" key="1">
    <citation type="journal article" date="2017" name="Int. J. Parasitol.">
        <title>The genome of the protozoan parasite Cystoisospora suis and a reverse vaccinology approach to identify vaccine candidates.</title>
        <authorList>
            <person name="Palmieri N."/>
            <person name="Shrestha A."/>
            <person name="Ruttkowski B."/>
            <person name="Beck T."/>
            <person name="Vogl C."/>
            <person name="Tomley F."/>
            <person name="Blake D.P."/>
            <person name="Joachim A."/>
        </authorList>
    </citation>
    <scope>NUCLEOTIDE SEQUENCE [LARGE SCALE GENOMIC DNA]</scope>
    <source>
        <strain evidence="3 4">Wien I</strain>
    </source>
</reference>
<proteinExistence type="predicted"/>
<keyword evidence="4" id="KW-1185">Reference proteome</keyword>
<evidence type="ECO:0008006" key="5">
    <source>
        <dbReference type="Google" id="ProtNLM"/>
    </source>
</evidence>
<dbReference type="Proteomes" id="UP000221165">
    <property type="component" value="Unassembled WGS sequence"/>
</dbReference>
<dbReference type="OrthoDB" id="329153at2759"/>
<dbReference type="RefSeq" id="XP_067922916.1">
    <property type="nucleotide sequence ID" value="XM_068065112.1"/>
</dbReference>
<keyword evidence="2" id="KW-0732">Signal</keyword>
<name>A0A2C6KZB9_9APIC</name>
<feature type="signal peptide" evidence="2">
    <location>
        <begin position="1"/>
        <end position="17"/>
    </location>
</feature>